<dbReference type="GO" id="GO:0016706">
    <property type="term" value="F:2-oxoglutarate-dependent dioxygenase activity"/>
    <property type="evidence" value="ECO:0007669"/>
    <property type="project" value="InterPro"/>
</dbReference>
<accession>A0A3B5QAT1</accession>
<protein>
    <recommendedName>
        <fullName evidence="1">Reverse transcriptase domain-containing protein</fullName>
    </recommendedName>
</protein>
<dbReference type="InterPro" id="IPR000477">
    <property type="entry name" value="RT_dom"/>
</dbReference>
<reference evidence="2" key="3">
    <citation type="submission" date="2025-08" db="UniProtKB">
        <authorList>
            <consortium name="Ensembl"/>
        </authorList>
    </citation>
    <scope>IDENTIFICATION</scope>
    <source>
        <strain evidence="2">JP 163 A</strain>
    </source>
</reference>
<dbReference type="Proteomes" id="UP000002852">
    <property type="component" value="Unassembled WGS sequence"/>
</dbReference>
<dbReference type="PANTHER" id="PTHR47510">
    <property type="entry name" value="REVERSE TRANSCRIPTASE DOMAIN-CONTAINING PROTEIN"/>
    <property type="match status" value="1"/>
</dbReference>
<proteinExistence type="predicted"/>
<dbReference type="PROSITE" id="PS50878">
    <property type="entry name" value="RT_POL"/>
    <property type="match status" value="1"/>
</dbReference>
<reference evidence="2" key="4">
    <citation type="submission" date="2025-09" db="UniProtKB">
        <authorList>
            <consortium name="Ensembl"/>
        </authorList>
    </citation>
    <scope>IDENTIFICATION</scope>
    <source>
        <strain evidence="2">JP 163 A</strain>
    </source>
</reference>
<dbReference type="GO" id="GO:0008168">
    <property type="term" value="F:methyltransferase activity"/>
    <property type="evidence" value="ECO:0007669"/>
    <property type="project" value="InterPro"/>
</dbReference>
<name>A0A3B5QAT1_XIPMA</name>
<dbReference type="InParanoid" id="A0A3B5QAT1"/>
<dbReference type="CDD" id="cd01650">
    <property type="entry name" value="RT_nLTR_like"/>
    <property type="match status" value="1"/>
</dbReference>
<dbReference type="Ensembl" id="ENSXMAT00000039766.1">
    <property type="protein sequence ID" value="ENSXMAP00000027997.1"/>
    <property type="gene ID" value="ENSXMAG00000023438.1"/>
</dbReference>
<sequence>MRIYTNRKPWMTKEVRGLLKARNAAFRSGDKALYSSARANLRRGICQAKASYRGRIEKQLRSNTRQVWQGVQHITNYRSSNQPCTEGTTSLAEEMNIFFARFEATPTTAPPQLPVHSSSALTVEECEVRQVMRKVNPRKAAGPDGVSGRVLKDCADQLAGIFTKIFNQSLSQATVPPCLKSSTIVPLPKRTNINTLNDYRPVALTPIIMKCFERLVRSHILADLPAELDPLQFAYKAKRSTEDAVSTALHAALTHLEKQGSYVKMLFVDFSSAFNTILPQRLVSKLANLGFPSATCSWILDFLTGRSQRVRLGPHTSTALSLNTGSPQGCVLSPLLYTLYTHDCLSNHLSNKIIKFADDTTVVGLISGGKGELDYRDEVKRLSEWCKVNNLLLNTSKTKELVIDFRKNKTDIQPLTISGTCVERVPVFRFLGMELEDKLTWSTNTKELLKKAQQRLYFLRILKKNRLPSDLLQAFCHCSIESVLTYGLCVWYGSSTSADKKALQRVVRAAERTIGCPLPTMEQIYTSRLHKKVLDILNDSSHPGHGLFQLLPSGKRYRAIKTRTTRLKNSFYPMAIMALNSKA</sequence>
<dbReference type="AlphaFoldDB" id="A0A3B5QAT1"/>
<dbReference type="SUPFAM" id="SSF56672">
    <property type="entry name" value="DNA/RNA polymerases"/>
    <property type="match status" value="1"/>
</dbReference>
<reference evidence="3" key="1">
    <citation type="submission" date="2012-01" db="EMBL/GenBank/DDBJ databases">
        <authorList>
            <person name="Walter R."/>
            <person name="Schartl M."/>
            <person name="Warren W."/>
        </authorList>
    </citation>
    <scope>NUCLEOTIDE SEQUENCE [LARGE SCALE GENOMIC DNA]</scope>
    <source>
        <strain evidence="3">JP 163 A</strain>
    </source>
</reference>
<evidence type="ECO:0000313" key="2">
    <source>
        <dbReference type="Ensembl" id="ENSXMAP00000027997.1"/>
    </source>
</evidence>
<feature type="domain" description="Reverse transcriptase" evidence="1">
    <location>
        <begin position="168"/>
        <end position="435"/>
    </location>
</feature>
<keyword evidence="3" id="KW-1185">Reference proteome</keyword>
<dbReference type="OMA" id="CHCSIES"/>
<evidence type="ECO:0000313" key="3">
    <source>
        <dbReference type="Proteomes" id="UP000002852"/>
    </source>
</evidence>
<dbReference type="InterPro" id="IPR015095">
    <property type="entry name" value="AlkB_hom8_N"/>
</dbReference>
<dbReference type="STRING" id="8083.ENSXMAP00000027997"/>
<organism evidence="2 3">
    <name type="scientific">Xiphophorus maculatus</name>
    <name type="common">Southern platyfish</name>
    <name type="synonym">Platypoecilus maculatus</name>
    <dbReference type="NCBI Taxonomy" id="8083"/>
    <lineage>
        <taxon>Eukaryota</taxon>
        <taxon>Metazoa</taxon>
        <taxon>Chordata</taxon>
        <taxon>Craniata</taxon>
        <taxon>Vertebrata</taxon>
        <taxon>Euteleostomi</taxon>
        <taxon>Actinopterygii</taxon>
        <taxon>Neopterygii</taxon>
        <taxon>Teleostei</taxon>
        <taxon>Neoteleostei</taxon>
        <taxon>Acanthomorphata</taxon>
        <taxon>Ovalentaria</taxon>
        <taxon>Atherinomorphae</taxon>
        <taxon>Cyprinodontiformes</taxon>
        <taxon>Poeciliidae</taxon>
        <taxon>Poeciliinae</taxon>
        <taxon>Xiphophorus</taxon>
    </lineage>
</organism>
<dbReference type="PANTHER" id="PTHR47510:SF3">
    <property type="entry name" value="ENDO_EXONUCLEASE_PHOSPHATASE DOMAIN-CONTAINING PROTEIN"/>
    <property type="match status" value="1"/>
</dbReference>
<dbReference type="InterPro" id="IPR043502">
    <property type="entry name" value="DNA/RNA_pol_sf"/>
</dbReference>
<dbReference type="Pfam" id="PF00078">
    <property type="entry name" value="RVT_1"/>
    <property type="match status" value="1"/>
</dbReference>
<evidence type="ECO:0000259" key="1">
    <source>
        <dbReference type="PROSITE" id="PS50878"/>
    </source>
</evidence>
<dbReference type="GeneTree" id="ENSGT01120000271821"/>
<dbReference type="Pfam" id="PF09004">
    <property type="entry name" value="ALKBH8_N"/>
    <property type="match status" value="1"/>
</dbReference>
<reference evidence="3" key="2">
    <citation type="journal article" date="2013" name="Nat. Genet.">
        <title>The genome of the platyfish, Xiphophorus maculatus, provides insights into evolutionary adaptation and several complex traits.</title>
        <authorList>
            <person name="Schartl M."/>
            <person name="Walter R.B."/>
            <person name="Shen Y."/>
            <person name="Garcia T."/>
            <person name="Catchen J."/>
            <person name="Amores A."/>
            <person name="Braasch I."/>
            <person name="Chalopin D."/>
            <person name="Volff J.N."/>
            <person name="Lesch K.P."/>
            <person name="Bisazza A."/>
            <person name="Minx P."/>
            <person name="Hillier L."/>
            <person name="Wilson R.K."/>
            <person name="Fuerstenberg S."/>
            <person name="Boore J."/>
            <person name="Searle S."/>
            <person name="Postlethwait J.H."/>
            <person name="Warren W.C."/>
        </authorList>
    </citation>
    <scope>NUCLEOTIDE SEQUENCE [LARGE SCALE GENOMIC DNA]</scope>
    <source>
        <strain evidence="3">JP 163 A</strain>
    </source>
</reference>